<evidence type="ECO:0000313" key="8">
    <source>
        <dbReference type="Proteomes" id="UP000320762"/>
    </source>
</evidence>
<sequence>MSKKRADVIDISDSDDEAPKAAATEAKGDSDDDIEVEDGKPETEQAFRRRLLEPVISNVVDALGGFEGKTYRMGEEVNGCLKDLKRLWRKDDTDDERTVARIYWEKRLLHNDLVPILLATAGQGLVEDKRAVACADLMAAMTWPIDMAEELKELDDELDRGADYTVLQQSHLYYKAALLKPEVMKALLSIMIPPLAKPVKERVERDTQVMSVVLYLIRNLAFIKDLPSNIHNSADQAEFSSLQSKLIRALSETHAMELLLTIAVNDNKDPLFNQWNTLILEIFYLLYRGVKPSSLAVDQAKQPAQNLQRLLASETKIRQDVARKASSRHSRFGTTIAVKLNPKKAAALAPGDDDPSSSVKPAGSQQFVLHRQQAINKDASSILDMTKKHKKKGLTIDELAREDNLTVEARSILQKFATEFVENCFNRMFLSFLYQINPDLIIAFLSALIKDIRMERPKITEKDNLLLLYVTKWFIDFFLLSRAKEKTSTTAKAGDERWNFRLIAEITERDWIVWVLKRMRQAVEEKPKQWTELQAGIECLTQLLLVIDGLCAAEDTAYSDTAETLQQQIIYNGEILDIAFDSMRNYKEGTQSLTYLDSSVHLGYSLLKMLERWGKKSGGKDIYVRKKKKVRRRKKRTGKEDEEGIADVEEEEVEVSDNDTVQEAVFTFEAFEMARTLFAHADITRTLLAYLARYKEFTTAEQMKRATNLIHRQVVRAKAEGLYFNVSTLSLFQRILNDQRSFPREQPYKDLINLINFILRQFFKALSENSFLAIEAFYPKNRSQWKQFSSYKPEEKKGRAQATVVETRWPPDVVVQKGFSWSEELGIAIGALLEEGHKDLVEWTVEQILDMAIASRRGVIARVDRNPDAEEDDADDALAPLEHAPSAQAMEEMGDFAIPCLDDEKAQMASKNPHLKLLFRLCKFFVLDEGASAFCPNPEGDELEWYIPKTIYPSELARFSTVIKQYLEQPFEPEGGKKATDLISKKRRPRRRMRSPSPGSDAEGNADYQGEGGGDGEGKRRRKRKKRDKAGKENSKAREDDSTRRERKRAEKRKKEEVQYKSAQFIEDSDLEDGDLEAFLEHEKELRARTQKKALTSNLGIGTMRATGTKKRRRKGGDEEKKESRAKKKRKGAAVDEVLDVDEEAAAASDVSDEDNQSDADDDLQEVAAAAPPPRPRPKPRPKPVRKASTPAESDGKTVPPTIEVADDSDSDTIVRRAPRKARAVVSDEDEE</sequence>
<dbReference type="InterPro" id="IPR044998">
    <property type="entry name" value="Timeless"/>
</dbReference>
<keyword evidence="4" id="KW-0131">Cell cycle</keyword>
<dbReference type="EMBL" id="VDMD01000029">
    <property type="protein sequence ID" value="TRM59187.1"/>
    <property type="molecule type" value="Genomic_DNA"/>
</dbReference>
<dbReference type="GO" id="GO:0006281">
    <property type="term" value="P:DNA repair"/>
    <property type="evidence" value="ECO:0007669"/>
    <property type="project" value="TreeGrafter"/>
</dbReference>
<feature type="compositionally biased region" description="Basic residues" evidence="5">
    <location>
        <begin position="1019"/>
        <end position="1029"/>
    </location>
</feature>
<keyword evidence="3" id="KW-0539">Nucleus</keyword>
<keyword evidence="2" id="KW-0236">DNA replication inhibitor</keyword>
<gene>
    <name evidence="7" type="ORF">BD626DRAFT_409259</name>
</gene>
<dbReference type="OrthoDB" id="310853at2759"/>
<dbReference type="GO" id="GO:0043111">
    <property type="term" value="P:replication fork arrest"/>
    <property type="evidence" value="ECO:0007669"/>
    <property type="project" value="TreeGrafter"/>
</dbReference>
<dbReference type="PANTHER" id="PTHR22940:SF4">
    <property type="entry name" value="PROTEIN TIMELESS HOMOLOG"/>
    <property type="match status" value="1"/>
</dbReference>
<dbReference type="GO" id="GO:0000076">
    <property type="term" value="P:DNA replication checkpoint signaling"/>
    <property type="evidence" value="ECO:0007669"/>
    <property type="project" value="TreeGrafter"/>
</dbReference>
<proteinExistence type="predicted"/>
<feature type="compositionally biased region" description="Basic residues" evidence="5">
    <location>
        <begin position="985"/>
        <end position="994"/>
    </location>
</feature>
<dbReference type="PANTHER" id="PTHR22940">
    <property type="entry name" value="TIMEOUT/TIMELESS-2"/>
    <property type="match status" value="1"/>
</dbReference>
<feature type="compositionally biased region" description="Basic and acidic residues" evidence="5">
    <location>
        <begin position="1030"/>
        <end position="1044"/>
    </location>
</feature>
<dbReference type="Pfam" id="PF04821">
    <property type="entry name" value="TIMELESS"/>
    <property type="match status" value="1"/>
</dbReference>
<evidence type="ECO:0000313" key="7">
    <source>
        <dbReference type="EMBL" id="TRM59187.1"/>
    </source>
</evidence>
<comment type="caution">
    <text evidence="7">The sequence shown here is derived from an EMBL/GenBank/DDBJ whole genome shotgun (WGS) entry which is preliminary data.</text>
</comment>
<feature type="compositionally biased region" description="Basic and acidic residues" evidence="5">
    <location>
        <begin position="974"/>
        <end position="984"/>
    </location>
</feature>
<evidence type="ECO:0000256" key="1">
    <source>
        <dbReference type="ARBA" id="ARBA00004123"/>
    </source>
</evidence>
<evidence type="ECO:0000256" key="2">
    <source>
        <dbReference type="ARBA" id="ARBA00022880"/>
    </source>
</evidence>
<dbReference type="Proteomes" id="UP000320762">
    <property type="component" value="Unassembled WGS sequence"/>
</dbReference>
<evidence type="ECO:0000259" key="6">
    <source>
        <dbReference type="Pfam" id="PF04821"/>
    </source>
</evidence>
<dbReference type="InterPro" id="IPR006906">
    <property type="entry name" value="Timeless_N"/>
</dbReference>
<dbReference type="STRING" id="97359.A0A550C306"/>
<comment type="subcellular location">
    <subcellularLocation>
        <location evidence="1">Nucleus</location>
    </subcellularLocation>
</comment>
<evidence type="ECO:0000256" key="4">
    <source>
        <dbReference type="ARBA" id="ARBA00023306"/>
    </source>
</evidence>
<keyword evidence="8" id="KW-1185">Reference proteome</keyword>
<feature type="compositionally biased region" description="Basic residues" evidence="5">
    <location>
        <begin position="1176"/>
        <end position="1186"/>
    </location>
</feature>
<evidence type="ECO:0000256" key="3">
    <source>
        <dbReference type="ARBA" id="ARBA00023242"/>
    </source>
</evidence>
<dbReference type="AlphaFoldDB" id="A0A550C306"/>
<feature type="domain" description="Timeless N-terminal" evidence="6">
    <location>
        <begin position="70"/>
        <end position="338"/>
    </location>
</feature>
<name>A0A550C306_9AGAR</name>
<feature type="region of interest" description="Disordered" evidence="5">
    <location>
        <begin position="1"/>
        <end position="41"/>
    </location>
</feature>
<feature type="region of interest" description="Disordered" evidence="5">
    <location>
        <begin position="972"/>
        <end position="1073"/>
    </location>
</feature>
<feature type="compositionally biased region" description="Acidic residues" evidence="5">
    <location>
        <begin position="1137"/>
        <end position="1165"/>
    </location>
</feature>
<feature type="region of interest" description="Disordered" evidence="5">
    <location>
        <begin position="1087"/>
        <end position="1232"/>
    </location>
</feature>
<evidence type="ECO:0000256" key="5">
    <source>
        <dbReference type="SAM" id="MobiDB-lite"/>
    </source>
</evidence>
<dbReference type="GO" id="GO:0031298">
    <property type="term" value="C:replication fork protection complex"/>
    <property type="evidence" value="ECO:0007669"/>
    <property type="project" value="TreeGrafter"/>
</dbReference>
<dbReference type="GO" id="GO:0003677">
    <property type="term" value="F:DNA binding"/>
    <property type="evidence" value="ECO:0007669"/>
    <property type="project" value="TreeGrafter"/>
</dbReference>
<protein>
    <submittedName>
        <fullName evidence="7">Timeless protein-domain-containing protein</fullName>
    </submittedName>
</protein>
<organism evidence="7 8">
    <name type="scientific">Schizophyllum amplum</name>
    <dbReference type="NCBI Taxonomy" id="97359"/>
    <lineage>
        <taxon>Eukaryota</taxon>
        <taxon>Fungi</taxon>
        <taxon>Dikarya</taxon>
        <taxon>Basidiomycota</taxon>
        <taxon>Agaricomycotina</taxon>
        <taxon>Agaricomycetes</taxon>
        <taxon>Agaricomycetidae</taxon>
        <taxon>Agaricales</taxon>
        <taxon>Schizophyllaceae</taxon>
        <taxon>Schizophyllum</taxon>
    </lineage>
</organism>
<accession>A0A550C306</accession>
<reference evidence="7 8" key="1">
    <citation type="journal article" date="2019" name="New Phytol.">
        <title>Comparative genomics reveals unique wood-decay strategies and fruiting body development in the Schizophyllaceae.</title>
        <authorList>
            <person name="Almasi E."/>
            <person name="Sahu N."/>
            <person name="Krizsan K."/>
            <person name="Balint B."/>
            <person name="Kovacs G.M."/>
            <person name="Kiss B."/>
            <person name="Cseklye J."/>
            <person name="Drula E."/>
            <person name="Henrissat B."/>
            <person name="Nagy I."/>
            <person name="Chovatia M."/>
            <person name="Adam C."/>
            <person name="LaButti K."/>
            <person name="Lipzen A."/>
            <person name="Riley R."/>
            <person name="Grigoriev I.V."/>
            <person name="Nagy L.G."/>
        </authorList>
    </citation>
    <scope>NUCLEOTIDE SEQUENCE [LARGE SCALE GENOMIC DNA]</scope>
    <source>
        <strain evidence="7 8">NL-1724</strain>
    </source>
</reference>